<sequence length="1599" mass="181984">MVSDAEKMDVDTPKPLYHCDECIDLSQANATTVCKECISFLCLKHADMHQDSKATHTHQLIPSLDIPEELELALKRKRFNSNTASCDLHPQCPAELFCVACNSIVCIQCQNSRNHYNHPFKRIFDCWEAIVEPAKNNLKVANDSVKSIQDGLLKIEDYRNYLKKDHLNHESQILEEYDRLKLQMDNELKEFQEKLRTEYEKTVNLYNSKVKELQNGIETIVAKQKDFESFLSNQDIVYLLEQFKERNLEFLDSIKVKITPELDWSEECGLPAIQLKKRREISLLESKIHTGLCMKESELLFFGFKPDNIMNSLSIGKILPIAAGDILLDQAVFTWPIEDWQAIKTHSFICSPEFKCNGLTWYRLTDNRKMLLYPTGNNKPNYFSLYLESVEAYNNDLEVSCIPTKYTFVSCNYDNEYVFKKYKDLSHKFTTKQKNWGYNGLDKEVDLQQKQRKDDRPIMENNKIKLKVYLNIVKEKVEREKVDTSIQASSVGKTIGEGSFSKVKIGEHIPSKQKIINKKFANEKQLERMKLTAAIEQERVRQEEIRIRQGGRDTKSSNLVGQRTKYSTETPTESMEKDVSSFQEVLLLMRFDHPNIVKIFQMIDSEEDVYLVMEYASGGELLDYIISKRVLQENEARKLFRQLVSAVDYIHQSKVVHRDLKLENILLSGSGDILLTDFGLGRMFDEGQKLKTFCGTATYAAPEMVCGKLYDGVKTDIWAMGVVLYAMVIGRLPFEGDGTIEVFTNIKDVNCTIPSYLSTDLQDLLSNILEPDPSKRIDMLSMRYHPWVNDDYNGPPIQYRLKELANFDIKSVISSLSNDGNYTIYNINNFDNDSFEREMSCFESQQRKASSSLTSISLRRRKSITSKPAQSEPIRTLITTGDTSVASSKATLKNADTRESSMAIAEENSLENDNLAPLTNKFAHKDVKPKVRCISETPNVVLELNQTADMIAKRRSSSIAVVSTQLISGRINPSIAVLQRFSAVGPSDKFDSLDQIELNDIKDWHVTHKPAKEIRSMRFVFKKGLYSMLGPSLMFQDLHNAEYAPGGELLDYVVSKKYLQETEARKLFRQLVSAMDYIHESGVVHRDLKLENILLNEAGSILVSDFGLGRTFYPEQKLSTFCGTPTHAAPEMVTGQRYNGVKTDIWAMGVVLYVMVTGFLPFQGDNIIKLFTNIKRGNYATPYYLSTGQIALISDLKDLLDLIFVRNPNRRITMEGIRDHPWVNLDFSSPPKRYALKHFPNSDVGSVITSITVEGEYTIYNVNDFESELFEKAVETFGQLQRKHNSSASSILMRRRKSITPSDSHRKGINIYAEKSIDSAPGMLSGGAIAIPEGSKPTGSANPNISNQLLSPVLKSRARAKTTSAIPAVEPLHISSTAETQGVIQNNILSEVKIDSPKAMDTMEIKKEFAASSKEIARHKRNASYSPNAKNANEESFANEFSREESILERLSIVGPIEIPISKSLTIGTIPESEISFSEIEQWHMIHLPPKKIRTMRFNLKRGLHSTLGPVLMFQDLHKALVKMKTNPNMKLSFQRVPDFYMFLVSIIGRNPEESLQLELEVCKVWLLKIHAVRAKKLLGKSQAYKNFINNLILLLEWI</sequence>
<dbReference type="Gene3D" id="3.30.310.80">
    <property type="entry name" value="Kinase associated domain 1, KA1"/>
    <property type="match status" value="1"/>
</dbReference>
<dbReference type="Pfam" id="PF02149">
    <property type="entry name" value="KA1"/>
    <property type="match status" value="1"/>
</dbReference>
<feature type="domain" description="B box-type" evidence="14">
    <location>
        <begin position="81"/>
        <end position="123"/>
    </location>
</feature>
<feature type="coiled-coil region" evidence="10">
    <location>
        <begin position="170"/>
        <end position="201"/>
    </location>
</feature>
<comment type="catalytic activity">
    <reaction evidence="8">
        <text>L-seryl-[protein] + ATP = O-phospho-L-seryl-[protein] + ADP + H(+)</text>
        <dbReference type="Rhea" id="RHEA:17989"/>
        <dbReference type="Rhea" id="RHEA-COMP:9863"/>
        <dbReference type="Rhea" id="RHEA-COMP:11604"/>
        <dbReference type="ChEBI" id="CHEBI:15378"/>
        <dbReference type="ChEBI" id="CHEBI:29999"/>
        <dbReference type="ChEBI" id="CHEBI:30616"/>
        <dbReference type="ChEBI" id="CHEBI:83421"/>
        <dbReference type="ChEBI" id="CHEBI:456216"/>
        <dbReference type="EC" id="2.7.11.1"/>
    </reaction>
</comment>
<dbReference type="Pfam" id="PF00643">
    <property type="entry name" value="zf-B_box"/>
    <property type="match status" value="1"/>
</dbReference>
<evidence type="ECO:0000256" key="2">
    <source>
        <dbReference type="ARBA" id="ARBA00022527"/>
    </source>
</evidence>
<feature type="domain" description="Protein kinase" evidence="12">
    <location>
        <begin position="489"/>
        <end position="788"/>
    </location>
</feature>
<evidence type="ECO:0000256" key="4">
    <source>
        <dbReference type="ARBA" id="ARBA00022741"/>
    </source>
</evidence>
<dbReference type="Pfam" id="PF00069">
    <property type="entry name" value="Pkinase"/>
    <property type="match status" value="2"/>
</dbReference>
<evidence type="ECO:0000256" key="7">
    <source>
        <dbReference type="ARBA" id="ARBA00047899"/>
    </source>
</evidence>
<keyword evidence="9" id="KW-0479">Metal-binding</keyword>
<accession>A0AAD5UC18</accession>
<gene>
    <name evidence="16" type="primary">PAR-1_1</name>
    <name evidence="16" type="ORF">HK103_000394</name>
</gene>
<dbReference type="InterPro" id="IPR008974">
    <property type="entry name" value="TRAF-like"/>
</dbReference>
<evidence type="ECO:0000256" key="11">
    <source>
        <dbReference type="SAM" id="MobiDB-lite"/>
    </source>
</evidence>
<dbReference type="SUPFAM" id="SSF56112">
    <property type="entry name" value="Protein kinase-like (PK-like)"/>
    <property type="match status" value="2"/>
</dbReference>
<evidence type="ECO:0000256" key="9">
    <source>
        <dbReference type="PROSITE-ProRule" id="PRU00024"/>
    </source>
</evidence>
<keyword evidence="5 16" id="KW-0418">Kinase</keyword>
<dbReference type="Gene3D" id="3.30.160.60">
    <property type="entry name" value="Classic Zinc Finger"/>
    <property type="match status" value="1"/>
</dbReference>
<evidence type="ECO:0000256" key="3">
    <source>
        <dbReference type="ARBA" id="ARBA00022679"/>
    </source>
</evidence>
<evidence type="ECO:0000313" key="16">
    <source>
        <dbReference type="EMBL" id="KAJ3253668.1"/>
    </source>
</evidence>
<dbReference type="InterPro" id="IPR002083">
    <property type="entry name" value="MATH/TRAF_dom"/>
</dbReference>
<feature type="domain" description="Protein kinase" evidence="12">
    <location>
        <begin position="960"/>
        <end position="1223"/>
    </location>
</feature>
<dbReference type="InterPro" id="IPR028375">
    <property type="entry name" value="KA1/Ssp2_C"/>
</dbReference>
<dbReference type="EC" id="2.7.11.1" evidence="1"/>
<dbReference type="InterPro" id="IPR008271">
    <property type="entry name" value="Ser/Thr_kinase_AS"/>
</dbReference>
<evidence type="ECO:0000256" key="10">
    <source>
        <dbReference type="SAM" id="Coils"/>
    </source>
</evidence>
<keyword evidence="17" id="KW-1185">Reference proteome</keyword>
<dbReference type="PROSITE" id="PS50119">
    <property type="entry name" value="ZF_BBOX"/>
    <property type="match status" value="1"/>
</dbReference>
<dbReference type="PROSITE" id="PS50011">
    <property type="entry name" value="PROTEIN_KINASE_DOM"/>
    <property type="match status" value="2"/>
</dbReference>
<dbReference type="PROSITE" id="PS50144">
    <property type="entry name" value="MATH"/>
    <property type="match status" value="1"/>
</dbReference>
<feature type="compositionally biased region" description="Polar residues" evidence="11">
    <location>
        <begin position="556"/>
        <end position="573"/>
    </location>
</feature>
<feature type="region of interest" description="Disordered" evidence="11">
    <location>
        <begin position="551"/>
        <end position="574"/>
    </location>
</feature>
<dbReference type="InterPro" id="IPR001772">
    <property type="entry name" value="KA1_dom"/>
</dbReference>
<proteinExistence type="predicted"/>
<dbReference type="CDD" id="cd14003">
    <property type="entry name" value="STKc_AMPK-like"/>
    <property type="match status" value="1"/>
</dbReference>
<evidence type="ECO:0000256" key="5">
    <source>
        <dbReference type="ARBA" id="ARBA00022777"/>
    </source>
</evidence>
<evidence type="ECO:0000256" key="6">
    <source>
        <dbReference type="ARBA" id="ARBA00022840"/>
    </source>
</evidence>
<feature type="domain" description="KA1" evidence="13">
    <location>
        <begin position="1549"/>
        <end position="1598"/>
    </location>
</feature>
<evidence type="ECO:0000259" key="12">
    <source>
        <dbReference type="PROSITE" id="PS50011"/>
    </source>
</evidence>
<keyword evidence="6" id="KW-0067">ATP-binding</keyword>
<dbReference type="EMBL" id="JADGKB010000103">
    <property type="protein sequence ID" value="KAJ3253668.1"/>
    <property type="molecule type" value="Genomic_DNA"/>
</dbReference>
<keyword evidence="2" id="KW-0723">Serine/threonine-protein kinase</keyword>
<dbReference type="PANTHER" id="PTHR24346:SF30">
    <property type="entry name" value="MATERNAL EMBRYONIC LEUCINE ZIPPER KINASE"/>
    <property type="match status" value="1"/>
</dbReference>
<evidence type="ECO:0000256" key="8">
    <source>
        <dbReference type="ARBA" id="ARBA00048679"/>
    </source>
</evidence>
<dbReference type="InterPro" id="IPR000719">
    <property type="entry name" value="Prot_kinase_dom"/>
</dbReference>
<comment type="caution">
    <text evidence="16">The sequence shown here is derived from an EMBL/GenBank/DDBJ whole genome shotgun (WGS) entry which is preliminary data.</text>
</comment>
<dbReference type="Gene3D" id="2.60.210.10">
    <property type="entry name" value="Apoptosis, Tumor Necrosis Factor Receptor Associated Protein 2, Chain A"/>
    <property type="match status" value="1"/>
</dbReference>
<dbReference type="GO" id="GO:0005737">
    <property type="term" value="C:cytoplasm"/>
    <property type="evidence" value="ECO:0007669"/>
    <property type="project" value="TreeGrafter"/>
</dbReference>
<dbReference type="GO" id="GO:0004674">
    <property type="term" value="F:protein serine/threonine kinase activity"/>
    <property type="evidence" value="ECO:0007669"/>
    <property type="project" value="UniProtKB-KW"/>
</dbReference>
<dbReference type="FunFam" id="1.10.510.10:FF:000571">
    <property type="entry name" value="Maternal embryonic leucine zipper kinase"/>
    <property type="match status" value="2"/>
</dbReference>
<dbReference type="PROSITE" id="PS50032">
    <property type="entry name" value="KA1"/>
    <property type="match status" value="1"/>
</dbReference>
<dbReference type="PANTHER" id="PTHR24346">
    <property type="entry name" value="MAP/MICROTUBULE AFFINITY-REGULATING KINASE"/>
    <property type="match status" value="1"/>
</dbReference>
<dbReference type="GO" id="GO:0035556">
    <property type="term" value="P:intracellular signal transduction"/>
    <property type="evidence" value="ECO:0007669"/>
    <property type="project" value="TreeGrafter"/>
</dbReference>
<reference evidence="16" key="1">
    <citation type="submission" date="2020-05" db="EMBL/GenBank/DDBJ databases">
        <title>Phylogenomic resolution of chytrid fungi.</title>
        <authorList>
            <person name="Stajich J.E."/>
            <person name="Amses K."/>
            <person name="Simmons R."/>
            <person name="Seto K."/>
            <person name="Myers J."/>
            <person name="Bonds A."/>
            <person name="Quandt C.A."/>
            <person name="Barry K."/>
            <person name="Liu P."/>
            <person name="Grigoriev I."/>
            <person name="Longcore J.E."/>
            <person name="James T.Y."/>
        </authorList>
    </citation>
    <scope>NUCLEOTIDE SEQUENCE</scope>
    <source>
        <strain evidence="16">PLAUS21</strain>
    </source>
</reference>
<evidence type="ECO:0000256" key="1">
    <source>
        <dbReference type="ARBA" id="ARBA00012513"/>
    </source>
</evidence>
<dbReference type="InterPro" id="IPR011009">
    <property type="entry name" value="Kinase-like_dom_sf"/>
</dbReference>
<dbReference type="InterPro" id="IPR000315">
    <property type="entry name" value="Znf_B-box"/>
</dbReference>
<organism evidence="16 17">
    <name type="scientific">Boothiomyces macroporosus</name>
    <dbReference type="NCBI Taxonomy" id="261099"/>
    <lineage>
        <taxon>Eukaryota</taxon>
        <taxon>Fungi</taxon>
        <taxon>Fungi incertae sedis</taxon>
        <taxon>Chytridiomycota</taxon>
        <taxon>Chytridiomycota incertae sedis</taxon>
        <taxon>Chytridiomycetes</taxon>
        <taxon>Rhizophydiales</taxon>
        <taxon>Terramycetaceae</taxon>
        <taxon>Boothiomyces</taxon>
    </lineage>
</organism>
<evidence type="ECO:0000313" key="17">
    <source>
        <dbReference type="Proteomes" id="UP001210925"/>
    </source>
</evidence>
<dbReference type="CDD" id="cd19756">
    <property type="entry name" value="Bbox2"/>
    <property type="match status" value="1"/>
</dbReference>
<keyword evidence="4" id="KW-0547">Nucleotide-binding</keyword>
<dbReference type="SUPFAM" id="SSF103243">
    <property type="entry name" value="KA1-like"/>
    <property type="match status" value="1"/>
</dbReference>
<dbReference type="GO" id="GO:0005524">
    <property type="term" value="F:ATP binding"/>
    <property type="evidence" value="ECO:0007669"/>
    <property type="project" value="UniProtKB-KW"/>
</dbReference>
<keyword evidence="9" id="KW-0863">Zinc-finger</keyword>
<dbReference type="Gene3D" id="1.10.510.10">
    <property type="entry name" value="Transferase(Phosphotransferase) domain 1"/>
    <property type="match status" value="2"/>
</dbReference>
<dbReference type="SMART" id="SM00220">
    <property type="entry name" value="S_TKc"/>
    <property type="match status" value="2"/>
</dbReference>
<keyword evidence="10" id="KW-0175">Coiled coil</keyword>
<comment type="catalytic activity">
    <reaction evidence="7">
        <text>L-threonyl-[protein] + ATP = O-phospho-L-threonyl-[protein] + ADP + H(+)</text>
        <dbReference type="Rhea" id="RHEA:46608"/>
        <dbReference type="Rhea" id="RHEA-COMP:11060"/>
        <dbReference type="Rhea" id="RHEA-COMP:11605"/>
        <dbReference type="ChEBI" id="CHEBI:15378"/>
        <dbReference type="ChEBI" id="CHEBI:30013"/>
        <dbReference type="ChEBI" id="CHEBI:30616"/>
        <dbReference type="ChEBI" id="CHEBI:61977"/>
        <dbReference type="ChEBI" id="CHEBI:456216"/>
        <dbReference type="EC" id="2.7.11.1"/>
    </reaction>
</comment>
<dbReference type="SUPFAM" id="SSF57845">
    <property type="entry name" value="B-box zinc-binding domain"/>
    <property type="match status" value="1"/>
</dbReference>
<evidence type="ECO:0000259" key="14">
    <source>
        <dbReference type="PROSITE" id="PS50119"/>
    </source>
</evidence>
<evidence type="ECO:0000259" key="15">
    <source>
        <dbReference type="PROSITE" id="PS50144"/>
    </source>
</evidence>
<protein>
    <recommendedName>
        <fullName evidence="1">non-specific serine/threonine protein kinase</fullName>
        <ecNumber evidence="1">2.7.11.1</ecNumber>
    </recommendedName>
</protein>
<dbReference type="GO" id="GO:0008270">
    <property type="term" value="F:zinc ion binding"/>
    <property type="evidence" value="ECO:0007669"/>
    <property type="project" value="UniProtKB-KW"/>
</dbReference>
<keyword evidence="9" id="KW-0862">Zinc</keyword>
<name>A0AAD5UC18_9FUNG</name>
<keyword evidence="3" id="KW-0808">Transferase</keyword>
<dbReference type="PROSITE" id="PS00108">
    <property type="entry name" value="PROTEIN_KINASE_ST"/>
    <property type="match status" value="2"/>
</dbReference>
<evidence type="ECO:0000259" key="13">
    <source>
        <dbReference type="PROSITE" id="PS50032"/>
    </source>
</evidence>
<feature type="domain" description="MATH" evidence="15">
    <location>
        <begin position="330"/>
        <end position="470"/>
    </location>
</feature>
<dbReference type="SUPFAM" id="SSF49599">
    <property type="entry name" value="TRAF domain-like"/>
    <property type="match status" value="1"/>
</dbReference>
<dbReference type="Proteomes" id="UP001210925">
    <property type="component" value="Unassembled WGS sequence"/>
</dbReference>